<proteinExistence type="predicted"/>
<evidence type="ECO:0000313" key="3">
    <source>
        <dbReference type="Proteomes" id="UP000054007"/>
    </source>
</evidence>
<protein>
    <submittedName>
        <fullName evidence="2">Short-chain dehydrogenase</fullName>
    </submittedName>
</protein>
<dbReference type="Pfam" id="PF00106">
    <property type="entry name" value="adh_short"/>
    <property type="match status" value="1"/>
</dbReference>
<gene>
    <name evidence="2" type="ORF">CYLTODRAFT_369792</name>
</gene>
<dbReference type="Proteomes" id="UP000054007">
    <property type="component" value="Unassembled WGS sequence"/>
</dbReference>
<dbReference type="PANTHER" id="PTHR43157">
    <property type="entry name" value="PHOSPHATIDYLINOSITOL-GLYCAN BIOSYNTHESIS CLASS F PROTEIN-RELATED"/>
    <property type="match status" value="1"/>
</dbReference>
<dbReference type="PANTHER" id="PTHR43157:SF31">
    <property type="entry name" value="PHOSPHATIDYLINOSITOL-GLYCAN BIOSYNTHESIS CLASS F PROTEIN"/>
    <property type="match status" value="1"/>
</dbReference>
<dbReference type="InterPro" id="IPR036291">
    <property type="entry name" value="NAD(P)-bd_dom_sf"/>
</dbReference>
<sequence>MKWTAPMFLNEQLFVKRPAVEHTDLAGKIVAVVGANTGLGFQAAIHFASMNPDKLIMACRSKERGEAALNRLVEETGYKSAVLSLVDLADFASVTAFADRFEEENSRLDIVVYNAGMMQPSYSSTADGWETCLQVNNLGSPLLTLRLVPLMLRTAKTHHVTPRIVTVASDTHYWANVEALEELLEEPEFLKKMSDKEYCTPARVGGERYWICKLLNVLFTRALAEHLPTTITPVAVNPGLCSSELTRDLTKGSRIVAFILGMMHKLLAFTAEEGSRQLVYGAIGQTDDEKGLRGQFVQRSKVFEPSDFVLSPNGKRLESKYWEELIEVLSKIDSKIPSSLHEIGVL</sequence>
<name>A0A0D7BM23_9AGAR</name>
<organism evidence="2 3">
    <name type="scientific">Cylindrobasidium torrendii FP15055 ss-10</name>
    <dbReference type="NCBI Taxonomy" id="1314674"/>
    <lineage>
        <taxon>Eukaryota</taxon>
        <taxon>Fungi</taxon>
        <taxon>Dikarya</taxon>
        <taxon>Basidiomycota</taxon>
        <taxon>Agaricomycotina</taxon>
        <taxon>Agaricomycetes</taxon>
        <taxon>Agaricomycetidae</taxon>
        <taxon>Agaricales</taxon>
        <taxon>Marasmiineae</taxon>
        <taxon>Physalacriaceae</taxon>
        <taxon>Cylindrobasidium</taxon>
    </lineage>
</organism>
<dbReference type="PRINTS" id="PR00081">
    <property type="entry name" value="GDHRDH"/>
</dbReference>
<dbReference type="SUPFAM" id="SSF51735">
    <property type="entry name" value="NAD(P)-binding Rossmann-fold domains"/>
    <property type="match status" value="1"/>
</dbReference>
<keyword evidence="1" id="KW-0560">Oxidoreductase</keyword>
<dbReference type="InterPro" id="IPR002347">
    <property type="entry name" value="SDR_fam"/>
</dbReference>
<dbReference type="Gene3D" id="3.40.50.720">
    <property type="entry name" value="NAD(P)-binding Rossmann-like Domain"/>
    <property type="match status" value="1"/>
</dbReference>
<dbReference type="GO" id="GO:0016491">
    <property type="term" value="F:oxidoreductase activity"/>
    <property type="evidence" value="ECO:0007669"/>
    <property type="project" value="UniProtKB-KW"/>
</dbReference>
<dbReference type="OrthoDB" id="542013at2759"/>
<evidence type="ECO:0000256" key="1">
    <source>
        <dbReference type="ARBA" id="ARBA00023002"/>
    </source>
</evidence>
<evidence type="ECO:0000313" key="2">
    <source>
        <dbReference type="EMBL" id="KIY71240.1"/>
    </source>
</evidence>
<dbReference type="STRING" id="1314674.A0A0D7BM23"/>
<reference evidence="2 3" key="1">
    <citation type="journal article" date="2015" name="Fungal Genet. Biol.">
        <title>Evolution of novel wood decay mechanisms in Agaricales revealed by the genome sequences of Fistulina hepatica and Cylindrobasidium torrendii.</title>
        <authorList>
            <person name="Floudas D."/>
            <person name="Held B.W."/>
            <person name="Riley R."/>
            <person name="Nagy L.G."/>
            <person name="Koehler G."/>
            <person name="Ransdell A.S."/>
            <person name="Younus H."/>
            <person name="Chow J."/>
            <person name="Chiniquy J."/>
            <person name="Lipzen A."/>
            <person name="Tritt A."/>
            <person name="Sun H."/>
            <person name="Haridas S."/>
            <person name="LaButti K."/>
            <person name="Ohm R.A."/>
            <person name="Kues U."/>
            <person name="Blanchette R.A."/>
            <person name="Grigoriev I.V."/>
            <person name="Minto R.E."/>
            <person name="Hibbett D.S."/>
        </authorList>
    </citation>
    <scope>NUCLEOTIDE SEQUENCE [LARGE SCALE GENOMIC DNA]</scope>
    <source>
        <strain evidence="2 3">FP15055 ss-10</strain>
    </source>
</reference>
<keyword evidence="3" id="KW-1185">Reference proteome</keyword>
<accession>A0A0D7BM23</accession>
<dbReference type="EMBL" id="KN880457">
    <property type="protein sequence ID" value="KIY71240.1"/>
    <property type="molecule type" value="Genomic_DNA"/>
</dbReference>
<dbReference type="AlphaFoldDB" id="A0A0D7BM23"/>